<name>A0AAW0QK24_9PEZI</name>
<dbReference type="PANTHER" id="PTHR42937">
    <property type="match status" value="1"/>
</dbReference>
<dbReference type="InterPro" id="IPR036052">
    <property type="entry name" value="TrpB-like_PALP_sf"/>
</dbReference>
<evidence type="ECO:0000313" key="2">
    <source>
        <dbReference type="EMBL" id="KAK8100872.1"/>
    </source>
</evidence>
<dbReference type="PANTHER" id="PTHR42937:SF1">
    <property type="entry name" value="DIAMINOPROPIONATE AMMONIA-LYASE"/>
    <property type="match status" value="1"/>
</dbReference>
<protein>
    <recommendedName>
        <fullName evidence="1">Tryptophan synthase beta chain-like PALP domain-containing protein</fullName>
    </recommendedName>
</protein>
<reference evidence="2 3" key="1">
    <citation type="submission" date="2023-01" db="EMBL/GenBank/DDBJ databases">
        <title>Analysis of 21 Apiospora genomes using comparative genomics revels a genus with tremendous synthesis potential of carbohydrate active enzymes and secondary metabolites.</title>
        <authorList>
            <person name="Sorensen T."/>
        </authorList>
    </citation>
    <scope>NUCLEOTIDE SEQUENCE [LARGE SCALE GENOMIC DNA]</scope>
    <source>
        <strain evidence="2 3">CBS 117206</strain>
    </source>
</reference>
<sequence>MASSMIHLNPMARGYTYKPAPGETGKATDESIVLAFHQSLPSYNETTLHTLPAVAVALGLSHVLVKDESNRFGLPAFKILGASWAAYRAVLTALGLDDKQQATAATTLMSVAELGSIARDRGLRIVTSTEGNCGRAVARMAKYLGLPVRVFVPEYMSEATRQKIRGEGAEVLVVKGTYEDTIPIIRKEAKEMKESVLVLDVGLDGYEVVPKLQYFVEGYSSMLAESDKQVPELTGGNAATHAVVPCGAGSIAQAVAQHYKAAERQAQHGSAMVIAVEATTAASLKTSLGAGQPTLVPTADTIMNGMNCGSLSTLAWPVLSQGVDASVVVSDQESHSAVEELKSSGILAGPCGAATLAALRRVCADPRARSALALGSEAIVVLHCTEGARDYLIPS</sequence>
<dbReference type="Gene3D" id="3.40.50.1100">
    <property type="match status" value="2"/>
</dbReference>
<evidence type="ECO:0000313" key="3">
    <source>
        <dbReference type="Proteomes" id="UP001392437"/>
    </source>
</evidence>
<feature type="domain" description="Tryptophan synthase beta chain-like PALP" evidence="1">
    <location>
        <begin position="43"/>
        <end position="384"/>
    </location>
</feature>
<organism evidence="2 3">
    <name type="scientific">Apiospora kogelbergensis</name>
    <dbReference type="NCBI Taxonomy" id="1337665"/>
    <lineage>
        <taxon>Eukaryota</taxon>
        <taxon>Fungi</taxon>
        <taxon>Dikarya</taxon>
        <taxon>Ascomycota</taxon>
        <taxon>Pezizomycotina</taxon>
        <taxon>Sordariomycetes</taxon>
        <taxon>Xylariomycetidae</taxon>
        <taxon>Amphisphaeriales</taxon>
        <taxon>Apiosporaceae</taxon>
        <taxon>Apiospora</taxon>
    </lineage>
</organism>
<dbReference type="Pfam" id="PF00291">
    <property type="entry name" value="PALP"/>
    <property type="match status" value="1"/>
</dbReference>
<dbReference type="InterPro" id="IPR001926">
    <property type="entry name" value="TrpB-like_PALP"/>
</dbReference>
<gene>
    <name evidence="2" type="ORF">PG999_011246</name>
</gene>
<dbReference type="AlphaFoldDB" id="A0AAW0QK24"/>
<dbReference type="EMBL" id="JAQQWP010000009">
    <property type="protein sequence ID" value="KAK8100872.1"/>
    <property type="molecule type" value="Genomic_DNA"/>
</dbReference>
<keyword evidence="3" id="KW-1185">Reference proteome</keyword>
<accession>A0AAW0QK24</accession>
<evidence type="ECO:0000259" key="1">
    <source>
        <dbReference type="Pfam" id="PF00291"/>
    </source>
</evidence>
<comment type="caution">
    <text evidence="2">The sequence shown here is derived from an EMBL/GenBank/DDBJ whole genome shotgun (WGS) entry which is preliminary data.</text>
</comment>
<dbReference type="Proteomes" id="UP001392437">
    <property type="component" value="Unassembled WGS sequence"/>
</dbReference>
<dbReference type="SUPFAM" id="SSF53686">
    <property type="entry name" value="Tryptophan synthase beta subunit-like PLP-dependent enzymes"/>
    <property type="match status" value="1"/>
</dbReference>
<proteinExistence type="predicted"/>